<protein>
    <submittedName>
        <fullName evidence="1">Uncharacterized protein</fullName>
    </submittedName>
</protein>
<dbReference type="OrthoDB" id="8266001at2"/>
<dbReference type="RefSeq" id="WP_128627603.1">
    <property type="nucleotide sequence ID" value="NZ_RKST01000016.1"/>
</dbReference>
<gene>
    <name evidence="1" type="ORF">EET67_16355</name>
</gene>
<dbReference type="Proteomes" id="UP000281647">
    <property type="component" value="Unassembled WGS sequence"/>
</dbReference>
<dbReference type="AlphaFoldDB" id="A0A432V3W4"/>
<reference evidence="1 2" key="1">
    <citation type="submission" date="2018-11" db="EMBL/GenBank/DDBJ databases">
        <title>Pseudaminobacter arsenicus sp. nov., an arsenic-resistant bacterium isolated from arsenic-rich aquifers.</title>
        <authorList>
            <person name="Mu Y."/>
        </authorList>
    </citation>
    <scope>NUCLEOTIDE SEQUENCE [LARGE SCALE GENOMIC DNA]</scope>
    <source>
        <strain evidence="1 2">CB3</strain>
    </source>
</reference>
<organism evidence="1 2">
    <name type="scientific">Borborobacter arsenicus</name>
    <dbReference type="NCBI Taxonomy" id="1851146"/>
    <lineage>
        <taxon>Bacteria</taxon>
        <taxon>Pseudomonadati</taxon>
        <taxon>Pseudomonadota</taxon>
        <taxon>Alphaproteobacteria</taxon>
        <taxon>Hyphomicrobiales</taxon>
        <taxon>Phyllobacteriaceae</taxon>
        <taxon>Borborobacter</taxon>
    </lineage>
</organism>
<proteinExistence type="predicted"/>
<keyword evidence="2" id="KW-1185">Reference proteome</keyword>
<dbReference type="EMBL" id="RKST01000016">
    <property type="protein sequence ID" value="RUM96800.1"/>
    <property type="molecule type" value="Genomic_DNA"/>
</dbReference>
<evidence type="ECO:0000313" key="1">
    <source>
        <dbReference type="EMBL" id="RUM96800.1"/>
    </source>
</evidence>
<comment type="caution">
    <text evidence="1">The sequence shown here is derived from an EMBL/GenBank/DDBJ whole genome shotgun (WGS) entry which is preliminary data.</text>
</comment>
<sequence>MQQRLGAIEKLEAELVEKAHAILPKGAINIVDFFILGATQRTLSQSTAFRTLIETRNFPSATVLLRTQIDTAMRINGLRMMANLETDVQRIFKGERTFDRLMSNPAAGGGKPERLTDAFLKKKLAEDHPWIEPLYEQTSDFVHLSFRHLFTAITETDAATQIATMAISGTDPKQDESVYYEVCDAFFRVSRLTSMTILGVLMARHQPDKVKASAAAAASGGAE</sequence>
<accession>A0A432V3W4</accession>
<name>A0A432V3W4_9HYPH</name>
<evidence type="ECO:0000313" key="2">
    <source>
        <dbReference type="Proteomes" id="UP000281647"/>
    </source>
</evidence>